<evidence type="ECO:0000313" key="3">
    <source>
        <dbReference type="Proteomes" id="UP000838756"/>
    </source>
</evidence>
<keyword evidence="3" id="KW-1185">Reference proteome</keyword>
<dbReference type="AlphaFoldDB" id="A0A8S4S336"/>
<name>A0A8S4S336_9NEOP</name>
<sequence length="75" mass="8788">MAMLGVSRLDQIRNEEIRRREERVTDIAQRVAKLEPARSYCHFSRWTLGSQGAETAAPHWSTPNDVDRRPQARRR</sequence>
<comment type="caution">
    <text evidence="2">The sequence shown here is derived from an EMBL/GenBank/DDBJ whole genome shotgun (WGS) entry which is preliminary data.</text>
</comment>
<dbReference type="Proteomes" id="UP000838756">
    <property type="component" value="Unassembled WGS sequence"/>
</dbReference>
<accession>A0A8S4S336</accession>
<protein>
    <submittedName>
        <fullName evidence="2">Jg24055 protein</fullName>
    </submittedName>
</protein>
<gene>
    <name evidence="2" type="primary">jg24055</name>
    <name evidence="2" type="ORF">PAEG_LOCUS19967</name>
</gene>
<feature type="compositionally biased region" description="Basic and acidic residues" evidence="1">
    <location>
        <begin position="65"/>
        <end position="75"/>
    </location>
</feature>
<organism evidence="2 3">
    <name type="scientific">Pararge aegeria aegeria</name>
    <dbReference type="NCBI Taxonomy" id="348720"/>
    <lineage>
        <taxon>Eukaryota</taxon>
        <taxon>Metazoa</taxon>
        <taxon>Ecdysozoa</taxon>
        <taxon>Arthropoda</taxon>
        <taxon>Hexapoda</taxon>
        <taxon>Insecta</taxon>
        <taxon>Pterygota</taxon>
        <taxon>Neoptera</taxon>
        <taxon>Endopterygota</taxon>
        <taxon>Lepidoptera</taxon>
        <taxon>Glossata</taxon>
        <taxon>Ditrysia</taxon>
        <taxon>Papilionoidea</taxon>
        <taxon>Nymphalidae</taxon>
        <taxon>Satyrinae</taxon>
        <taxon>Satyrini</taxon>
        <taxon>Parargina</taxon>
        <taxon>Pararge</taxon>
    </lineage>
</organism>
<evidence type="ECO:0000256" key="1">
    <source>
        <dbReference type="SAM" id="MobiDB-lite"/>
    </source>
</evidence>
<reference evidence="2" key="1">
    <citation type="submission" date="2022-03" db="EMBL/GenBank/DDBJ databases">
        <authorList>
            <person name="Lindestad O."/>
        </authorList>
    </citation>
    <scope>NUCLEOTIDE SEQUENCE</scope>
</reference>
<proteinExistence type="predicted"/>
<dbReference type="EMBL" id="CAKXAJ010025783">
    <property type="protein sequence ID" value="CAH2243945.1"/>
    <property type="molecule type" value="Genomic_DNA"/>
</dbReference>
<feature type="region of interest" description="Disordered" evidence="1">
    <location>
        <begin position="52"/>
        <end position="75"/>
    </location>
</feature>
<evidence type="ECO:0000313" key="2">
    <source>
        <dbReference type="EMBL" id="CAH2243945.1"/>
    </source>
</evidence>